<dbReference type="PANTHER" id="PTHR15967:SF0">
    <property type="entry name" value="E2F-ASSOCIATED PHOSPHOPROTEIN"/>
    <property type="match status" value="1"/>
</dbReference>
<reference evidence="2" key="1">
    <citation type="journal article" date="2018" name="Nat. Microbiol.">
        <title>Leveraging single-cell genomics to expand the fungal tree of life.</title>
        <authorList>
            <person name="Ahrendt S.R."/>
            <person name="Quandt C.A."/>
            <person name="Ciobanu D."/>
            <person name="Clum A."/>
            <person name="Salamov A."/>
            <person name="Andreopoulos B."/>
            <person name="Cheng J.F."/>
            <person name="Woyke T."/>
            <person name="Pelin A."/>
            <person name="Henrissat B."/>
            <person name="Reynolds N.K."/>
            <person name="Benny G.L."/>
            <person name="Smith M.E."/>
            <person name="James T.Y."/>
            <person name="Grigoriev I.V."/>
        </authorList>
    </citation>
    <scope>NUCLEOTIDE SEQUENCE [LARGE SCALE GENOMIC DNA]</scope>
    <source>
        <strain evidence="2">RSA 468</strain>
    </source>
</reference>
<protein>
    <submittedName>
        <fullName evidence="1">E2F-associated phospho protein-domain-containing protein</fullName>
    </submittedName>
</protein>
<name>A0A4Q0A0S7_9FUNG</name>
<keyword evidence="2" id="KW-1185">Reference proteome</keyword>
<dbReference type="PANTHER" id="PTHR15967">
    <property type="entry name" value="E2F-ASSOCIATED PHOSPHOPROTEIN"/>
    <property type="match status" value="1"/>
</dbReference>
<dbReference type="AlphaFoldDB" id="A0A4Q0A0S7"/>
<dbReference type="GO" id="GO:0005634">
    <property type="term" value="C:nucleus"/>
    <property type="evidence" value="ECO:0007669"/>
    <property type="project" value="TreeGrafter"/>
</dbReference>
<dbReference type="Pfam" id="PF10238">
    <property type="entry name" value="Eapp_C"/>
    <property type="match status" value="2"/>
</dbReference>
<evidence type="ECO:0000313" key="1">
    <source>
        <dbReference type="EMBL" id="RKP39706.1"/>
    </source>
</evidence>
<feature type="non-terminal residue" evidence="1">
    <location>
        <position position="1"/>
    </location>
</feature>
<sequence>ILEKQRIPSNDELLYDPAADDRDIQWVTAKTKGNCPMCLMPVCYDCQRHERFGNQYRAMFVENCKVVKTCLLRYANGQLDSPDTYYPVECLECGTRIAVLDHDDVYHFFNVIAF</sequence>
<proteinExistence type="predicted"/>
<dbReference type="InterPro" id="IPR019370">
    <property type="entry name" value="E2F-assoc_phosphoprotein"/>
</dbReference>
<accession>A0A4Q0A0S7</accession>
<dbReference type="STRING" id="215637.A0A4Q0A0S7"/>
<dbReference type="Proteomes" id="UP000268162">
    <property type="component" value="Unassembled WGS sequence"/>
</dbReference>
<evidence type="ECO:0000313" key="2">
    <source>
        <dbReference type="Proteomes" id="UP000268162"/>
    </source>
</evidence>
<organism evidence="1 2">
    <name type="scientific">Dimargaris cristalligena</name>
    <dbReference type="NCBI Taxonomy" id="215637"/>
    <lineage>
        <taxon>Eukaryota</taxon>
        <taxon>Fungi</taxon>
        <taxon>Fungi incertae sedis</taxon>
        <taxon>Zoopagomycota</taxon>
        <taxon>Kickxellomycotina</taxon>
        <taxon>Dimargaritomycetes</taxon>
        <taxon>Dimargaritales</taxon>
        <taxon>Dimargaritaceae</taxon>
        <taxon>Dimargaris</taxon>
    </lineage>
</organism>
<gene>
    <name evidence="1" type="ORF">BJ085DRAFT_19442</name>
</gene>
<dbReference type="EMBL" id="ML002250">
    <property type="protein sequence ID" value="RKP39706.1"/>
    <property type="molecule type" value="Genomic_DNA"/>
</dbReference>